<gene>
    <name evidence="3" type="ORF">SAMN04488570_1700</name>
</gene>
<evidence type="ECO:0000259" key="2">
    <source>
        <dbReference type="Pfam" id="PF13185"/>
    </source>
</evidence>
<evidence type="ECO:0000313" key="3">
    <source>
        <dbReference type="EMBL" id="SDS35671.1"/>
    </source>
</evidence>
<dbReference type="EMBL" id="LT629757">
    <property type="protein sequence ID" value="SDS35671.1"/>
    <property type="molecule type" value="Genomic_DNA"/>
</dbReference>
<organism evidence="3 4">
    <name type="scientific">Nocardioides scoriae</name>
    <dbReference type="NCBI Taxonomy" id="642780"/>
    <lineage>
        <taxon>Bacteria</taxon>
        <taxon>Bacillati</taxon>
        <taxon>Actinomycetota</taxon>
        <taxon>Actinomycetes</taxon>
        <taxon>Propionibacteriales</taxon>
        <taxon>Nocardioidaceae</taxon>
        <taxon>Nocardioides</taxon>
    </lineage>
</organism>
<evidence type="ECO:0000313" key="4">
    <source>
        <dbReference type="Proteomes" id="UP000198859"/>
    </source>
</evidence>
<sequence>MAQDDGGRGRLPLWLVVVVLAAAASPLAASLMRTANGGWFAVLVVTQILATATAAGVPLWRQRVAVRSEATAEERELEARVETRVALNDALDPILRLLGTIALEEEVTVREQRRAQAVPLVLLTAAEFIGPDRARACWFRLDAGPPTTLEPDSAAGRSGSPTTTFVAGTPSGDAAIGLVLADEDLLCEDVEADPPPGWDLSKERDYRTFISVSVIAGDTAYGMLTLDAVEPGTLDVEDMALLRLMAGVLAVALSIP</sequence>
<accession>A0A1H1RIW6</accession>
<keyword evidence="1" id="KW-0472">Membrane</keyword>
<dbReference type="InterPro" id="IPR003018">
    <property type="entry name" value="GAF"/>
</dbReference>
<keyword evidence="1" id="KW-1133">Transmembrane helix</keyword>
<name>A0A1H1RIW6_9ACTN</name>
<reference evidence="4" key="1">
    <citation type="submission" date="2016-10" db="EMBL/GenBank/DDBJ databases">
        <authorList>
            <person name="Varghese N."/>
            <person name="Submissions S."/>
        </authorList>
    </citation>
    <scope>NUCLEOTIDE SEQUENCE [LARGE SCALE GENOMIC DNA]</scope>
    <source>
        <strain evidence="4">DSM 22127</strain>
    </source>
</reference>
<keyword evidence="4" id="KW-1185">Reference proteome</keyword>
<keyword evidence="1" id="KW-0812">Transmembrane</keyword>
<feature type="domain" description="GAF" evidence="2">
    <location>
        <begin position="118"/>
        <end position="253"/>
    </location>
</feature>
<dbReference type="SUPFAM" id="SSF55781">
    <property type="entry name" value="GAF domain-like"/>
    <property type="match status" value="1"/>
</dbReference>
<evidence type="ECO:0000256" key="1">
    <source>
        <dbReference type="SAM" id="Phobius"/>
    </source>
</evidence>
<dbReference type="OrthoDB" id="4938008at2"/>
<dbReference type="Pfam" id="PF13185">
    <property type="entry name" value="GAF_2"/>
    <property type="match status" value="1"/>
</dbReference>
<dbReference type="STRING" id="642780.SAMN04488570_1700"/>
<feature type="transmembrane region" description="Helical" evidence="1">
    <location>
        <begin position="38"/>
        <end position="60"/>
    </location>
</feature>
<dbReference type="Gene3D" id="3.30.450.40">
    <property type="match status" value="1"/>
</dbReference>
<dbReference type="Proteomes" id="UP000198859">
    <property type="component" value="Chromosome I"/>
</dbReference>
<dbReference type="InterPro" id="IPR029016">
    <property type="entry name" value="GAF-like_dom_sf"/>
</dbReference>
<dbReference type="RefSeq" id="WP_157682796.1">
    <property type="nucleotide sequence ID" value="NZ_LT629757.1"/>
</dbReference>
<dbReference type="AlphaFoldDB" id="A0A1H1RIW6"/>
<protein>
    <submittedName>
        <fullName evidence="3">GAF domain-containing protein</fullName>
    </submittedName>
</protein>
<proteinExistence type="predicted"/>
<feature type="transmembrane region" description="Helical" evidence="1">
    <location>
        <begin position="12"/>
        <end position="32"/>
    </location>
</feature>